<evidence type="ECO:0000313" key="2">
    <source>
        <dbReference type="Proteomes" id="UP000041356"/>
    </source>
</evidence>
<dbReference type="EMBL" id="CPZF01000010">
    <property type="protein sequence ID" value="CNG21128.1"/>
    <property type="molecule type" value="Genomic_DNA"/>
</dbReference>
<name>A0A9P1V3I7_YEREN</name>
<proteinExistence type="predicted"/>
<reference evidence="1 2" key="1">
    <citation type="submission" date="2015-03" db="EMBL/GenBank/DDBJ databases">
        <authorList>
            <consortium name="Pathogen Informatics"/>
            <person name="Murphy D."/>
        </authorList>
    </citation>
    <scope>NUCLEOTIDE SEQUENCE [LARGE SCALE GENOMIC DNA]</scope>
    <source>
        <strain evidence="1 2">IP27818</strain>
    </source>
</reference>
<dbReference type="AlphaFoldDB" id="A0A9P1V3I7"/>
<gene>
    <name evidence="1" type="ORF">ERS137939_03512</name>
</gene>
<comment type="caution">
    <text evidence="1">The sequence shown here is derived from an EMBL/GenBank/DDBJ whole genome shotgun (WGS) entry which is preliminary data.</text>
</comment>
<sequence>MPLKPYVIASPDKLAINSCYLEINPETNVGHHR</sequence>
<evidence type="ECO:0000313" key="1">
    <source>
        <dbReference type="EMBL" id="CNG21128.1"/>
    </source>
</evidence>
<accession>A0A9P1V3I7</accession>
<organism evidence="1 2">
    <name type="scientific">Yersinia enterocolitica</name>
    <dbReference type="NCBI Taxonomy" id="630"/>
    <lineage>
        <taxon>Bacteria</taxon>
        <taxon>Pseudomonadati</taxon>
        <taxon>Pseudomonadota</taxon>
        <taxon>Gammaproteobacteria</taxon>
        <taxon>Enterobacterales</taxon>
        <taxon>Yersiniaceae</taxon>
        <taxon>Yersinia</taxon>
    </lineage>
</organism>
<dbReference type="Proteomes" id="UP000041356">
    <property type="component" value="Unassembled WGS sequence"/>
</dbReference>
<protein>
    <submittedName>
        <fullName evidence="1">Uncharacterized protein</fullName>
    </submittedName>
</protein>